<name>A0ABT2IN11_9FLAO</name>
<dbReference type="EMBL" id="JANZQH010000012">
    <property type="protein sequence ID" value="MCT2409733.1"/>
    <property type="molecule type" value="Genomic_DNA"/>
</dbReference>
<dbReference type="RefSeq" id="WP_259831308.1">
    <property type="nucleotide sequence ID" value="NZ_JANZQH010000012.1"/>
</dbReference>
<keyword evidence="2" id="KW-1185">Reference proteome</keyword>
<proteinExistence type="predicted"/>
<dbReference type="PROSITE" id="PS51257">
    <property type="entry name" value="PROKAR_LIPOPROTEIN"/>
    <property type="match status" value="1"/>
</dbReference>
<comment type="caution">
    <text evidence="1">The sequence shown here is derived from an EMBL/GenBank/DDBJ whole genome shotgun (WGS) entry which is preliminary data.</text>
</comment>
<accession>A0ABT2IN11</accession>
<evidence type="ECO:0000313" key="1">
    <source>
        <dbReference type="EMBL" id="MCT2409733.1"/>
    </source>
</evidence>
<dbReference type="Proteomes" id="UP001142057">
    <property type="component" value="Unassembled WGS sequence"/>
</dbReference>
<evidence type="ECO:0000313" key="2">
    <source>
        <dbReference type="Proteomes" id="UP001142057"/>
    </source>
</evidence>
<organism evidence="1 2">
    <name type="scientific">Chryseobacterium pyrolae</name>
    <dbReference type="NCBI Taxonomy" id="2987481"/>
    <lineage>
        <taxon>Bacteria</taxon>
        <taxon>Pseudomonadati</taxon>
        <taxon>Bacteroidota</taxon>
        <taxon>Flavobacteriia</taxon>
        <taxon>Flavobacteriales</taxon>
        <taxon>Weeksellaceae</taxon>
        <taxon>Chryseobacterium group</taxon>
        <taxon>Chryseobacterium</taxon>
    </lineage>
</organism>
<sequence>MKVSAILCAIFIISLSSCNKKEEKLPVMSDLLIDDFDFTKDVGFRVYLENNGITSED</sequence>
<protein>
    <submittedName>
        <fullName evidence="1">Uncharacterized protein</fullName>
    </submittedName>
</protein>
<gene>
    <name evidence="1" type="ORF">NZD88_19450</name>
</gene>
<reference evidence="1" key="1">
    <citation type="submission" date="2022-08" db="EMBL/GenBank/DDBJ databases">
        <title>Chryseobacterium antibioticum,isolated from the rhizosphere soil of Pyrola in Tibet.</title>
        <authorList>
            <person name="Kan Y."/>
        </authorList>
    </citation>
    <scope>NUCLEOTIDE SEQUENCE</scope>
    <source>
        <strain evidence="1">Pc2-12</strain>
    </source>
</reference>